<dbReference type="PANTHER" id="PTHR34849:SF3">
    <property type="entry name" value="SSR2962 PROTEIN"/>
    <property type="match status" value="1"/>
</dbReference>
<reference evidence="1 2" key="1">
    <citation type="submission" date="2019-02" db="EMBL/GenBank/DDBJ databases">
        <title>Deep-cultivation of Planctomycetes and their phenomic and genomic characterization uncovers novel biology.</title>
        <authorList>
            <person name="Wiegand S."/>
            <person name="Jogler M."/>
            <person name="Boedeker C."/>
            <person name="Pinto D."/>
            <person name="Vollmers J."/>
            <person name="Rivas-Marin E."/>
            <person name="Kohn T."/>
            <person name="Peeters S.H."/>
            <person name="Heuer A."/>
            <person name="Rast P."/>
            <person name="Oberbeckmann S."/>
            <person name="Bunk B."/>
            <person name="Jeske O."/>
            <person name="Meyerdierks A."/>
            <person name="Storesund J.E."/>
            <person name="Kallscheuer N."/>
            <person name="Luecker S."/>
            <person name="Lage O.M."/>
            <person name="Pohl T."/>
            <person name="Merkel B.J."/>
            <person name="Hornburger P."/>
            <person name="Mueller R.-W."/>
            <person name="Bruemmer F."/>
            <person name="Labrenz M."/>
            <person name="Spormann A.M."/>
            <person name="Op den Camp H."/>
            <person name="Overmann J."/>
            <person name="Amann R."/>
            <person name="Jetten M.S.M."/>
            <person name="Mascher T."/>
            <person name="Medema M.H."/>
            <person name="Devos D.P."/>
            <person name="Kaster A.-K."/>
            <person name="Ovreas L."/>
            <person name="Rohde M."/>
            <person name="Galperin M.Y."/>
            <person name="Jogler C."/>
        </authorList>
    </citation>
    <scope>NUCLEOTIDE SEQUENCE [LARGE SCALE GENOMIC DNA]</scope>
    <source>
        <strain evidence="1 2">Pan44</strain>
    </source>
</reference>
<evidence type="ECO:0008006" key="3">
    <source>
        <dbReference type="Google" id="ProtNLM"/>
    </source>
</evidence>
<evidence type="ECO:0000313" key="1">
    <source>
        <dbReference type="EMBL" id="QDT52319.1"/>
    </source>
</evidence>
<sequence length="90" mass="10042">MDRLENDSLQGFIMYDRIVSVPGILGGKPIVRGTRMSVEFILEMLASGATREQIVETYPLLTIEDVEQGILFAAALLRNEDVYVHVDDVS</sequence>
<keyword evidence="2" id="KW-1185">Reference proteome</keyword>
<dbReference type="KEGG" id="ccos:Pan44_03280"/>
<dbReference type="Pfam" id="PF04255">
    <property type="entry name" value="DUF433"/>
    <property type="match status" value="1"/>
</dbReference>
<dbReference type="InParanoid" id="A0A517S874"/>
<dbReference type="Gene3D" id="1.10.10.10">
    <property type="entry name" value="Winged helix-like DNA-binding domain superfamily/Winged helix DNA-binding domain"/>
    <property type="match status" value="1"/>
</dbReference>
<dbReference type="Proteomes" id="UP000315700">
    <property type="component" value="Chromosome"/>
</dbReference>
<name>A0A517S874_9PLAN</name>
<dbReference type="InterPro" id="IPR036388">
    <property type="entry name" value="WH-like_DNA-bd_sf"/>
</dbReference>
<dbReference type="EMBL" id="CP036271">
    <property type="protein sequence ID" value="QDT52319.1"/>
    <property type="molecule type" value="Genomic_DNA"/>
</dbReference>
<accession>A0A517S874</accession>
<dbReference type="SUPFAM" id="SSF46689">
    <property type="entry name" value="Homeodomain-like"/>
    <property type="match status" value="1"/>
</dbReference>
<dbReference type="InterPro" id="IPR009057">
    <property type="entry name" value="Homeodomain-like_sf"/>
</dbReference>
<organism evidence="1 2">
    <name type="scientific">Caulifigura coniformis</name>
    <dbReference type="NCBI Taxonomy" id="2527983"/>
    <lineage>
        <taxon>Bacteria</taxon>
        <taxon>Pseudomonadati</taxon>
        <taxon>Planctomycetota</taxon>
        <taxon>Planctomycetia</taxon>
        <taxon>Planctomycetales</taxon>
        <taxon>Planctomycetaceae</taxon>
        <taxon>Caulifigura</taxon>
    </lineage>
</organism>
<gene>
    <name evidence="1" type="ORF">Pan44_03280</name>
</gene>
<dbReference type="AlphaFoldDB" id="A0A517S874"/>
<dbReference type="InterPro" id="IPR007367">
    <property type="entry name" value="DUF433"/>
</dbReference>
<protein>
    <recommendedName>
        <fullName evidence="3">DUF433 domain-containing protein</fullName>
    </recommendedName>
</protein>
<evidence type="ECO:0000313" key="2">
    <source>
        <dbReference type="Proteomes" id="UP000315700"/>
    </source>
</evidence>
<dbReference type="PANTHER" id="PTHR34849">
    <property type="entry name" value="SSL5025 PROTEIN"/>
    <property type="match status" value="1"/>
</dbReference>
<proteinExistence type="predicted"/>